<sequence length="220" mass="24603">MTNCPRKDFAHCTKCKKKHHVSICPPNPNTSIPNREFNHINIPINNFTHPQTARMYITGPTGITQLAQCILDGGSPASFIDANLIDKLKFSVVSYEKLNIHISESSTSSQAIRRCVQFSLSSVWNKNSALITAFESSNRYTSHPTAPEDIVHFVKSQKLILADPPEDSYLPIEFLIGGDFYWHVVTTKSTIKVKDSFVTIPSSFGWVLSGLRTHTTITHD</sequence>
<comment type="caution">
    <text evidence="1">The sequence shown here is derived from an EMBL/GenBank/DDBJ whole genome shotgun (WGS) entry which is preliminary data.</text>
</comment>
<dbReference type="Proteomes" id="UP000887159">
    <property type="component" value="Unassembled WGS sequence"/>
</dbReference>
<evidence type="ECO:0000313" key="2">
    <source>
        <dbReference type="Proteomes" id="UP000887159"/>
    </source>
</evidence>
<protein>
    <submittedName>
        <fullName evidence="1">Integrase catalytic domain-containing protein</fullName>
    </submittedName>
</protein>
<dbReference type="AlphaFoldDB" id="A0A8X6VES9"/>
<accession>A0A8X6VES9</accession>
<organism evidence="1 2">
    <name type="scientific">Trichonephila clavipes</name>
    <name type="common">Golden silk orbweaver</name>
    <name type="synonym">Nephila clavipes</name>
    <dbReference type="NCBI Taxonomy" id="2585209"/>
    <lineage>
        <taxon>Eukaryota</taxon>
        <taxon>Metazoa</taxon>
        <taxon>Ecdysozoa</taxon>
        <taxon>Arthropoda</taxon>
        <taxon>Chelicerata</taxon>
        <taxon>Arachnida</taxon>
        <taxon>Araneae</taxon>
        <taxon>Araneomorphae</taxon>
        <taxon>Entelegynae</taxon>
        <taxon>Araneoidea</taxon>
        <taxon>Nephilidae</taxon>
        <taxon>Trichonephila</taxon>
    </lineage>
</organism>
<gene>
    <name evidence="1" type="primary">X975_21762</name>
    <name evidence="1" type="ORF">TNCV_3699401</name>
</gene>
<evidence type="ECO:0000313" key="1">
    <source>
        <dbReference type="EMBL" id="GFY09979.1"/>
    </source>
</evidence>
<name>A0A8X6VES9_TRICX</name>
<dbReference type="EMBL" id="BMAU01021292">
    <property type="protein sequence ID" value="GFY09979.1"/>
    <property type="molecule type" value="Genomic_DNA"/>
</dbReference>
<reference evidence="1" key="1">
    <citation type="submission" date="2020-08" db="EMBL/GenBank/DDBJ databases">
        <title>Multicomponent nature underlies the extraordinary mechanical properties of spider dragline silk.</title>
        <authorList>
            <person name="Kono N."/>
            <person name="Nakamura H."/>
            <person name="Mori M."/>
            <person name="Yoshida Y."/>
            <person name="Ohtoshi R."/>
            <person name="Malay A.D."/>
            <person name="Moran D.A.P."/>
            <person name="Tomita M."/>
            <person name="Numata K."/>
            <person name="Arakawa K."/>
        </authorList>
    </citation>
    <scope>NUCLEOTIDE SEQUENCE</scope>
</reference>
<proteinExistence type="predicted"/>
<keyword evidence="2" id="KW-1185">Reference proteome</keyword>